<dbReference type="Proteomes" id="UP001191082">
    <property type="component" value="Unassembled WGS sequence"/>
</dbReference>
<dbReference type="InterPro" id="IPR036366">
    <property type="entry name" value="PGBDSf"/>
</dbReference>
<evidence type="ECO:0000313" key="2">
    <source>
        <dbReference type="EMBL" id="TMV12747.1"/>
    </source>
</evidence>
<dbReference type="InterPro" id="IPR036365">
    <property type="entry name" value="PGBD-like_sf"/>
</dbReference>
<sequence length="223" mass="24231">MGLLKQGSKGKPVERLQTDLNRLGAKPKLKVDGIFGPLTKAAVQAFQKKAKMKPDGAVGGLTEAAILMGGPLPEMTATDGRILQKAAKAEQKNNAAYVNLMDKIMVEGIMLRQAVEGHRELGKKAVEKNKGYWVALFDVLTKLTKKQAQFDSLLLIAPKTAAKLVPQCEQLEREAEALVAQMMSAYKDISKDIDDVVSEVSSRSKTITDHAGKLNKLVSHPLK</sequence>
<comment type="caution">
    <text evidence="2">The sequence shown here is derived from an EMBL/GenBank/DDBJ whole genome shotgun (WGS) entry which is preliminary data.</text>
</comment>
<name>A0ABY2X8P2_9RHOB</name>
<evidence type="ECO:0000259" key="1">
    <source>
        <dbReference type="Pfam" id="PF01471"/>
    </source>
</evidence>
<feature type="domain" description="Peptidoglycan binding-like" evidence="1">
    <location>
        <begin position="10"/>
        <end position="65"/>
    </location>
</feature>
<dbReference type="SUPFAM" id="SSF47090">
    <property type="entry name" value="PGBD-like"/>
    <property type="match status" value="1"/>
</dbReference>
<proteinExistence type="predicted"/>
<dbReference type="InterPro" id="IPR002477">
    <property type="entry name" value="Peptidoglycan-bd-like"/>
</dbReference>
<dbReference type="Gene3D" id="1.10.101.10">
    <property type="entry name" value="PGBD-like superfamily/PGBD"/>
    <property type="match status" value="1"/>
</dbReference>
<organism evidence="2 3">
    <name type="scientific">Arenibacterium halophilum</name>
    <dbReference type="NCBI Taxonomy" id="2583821"/>
    <lineage>
        <taxon>Bacteria</taxon>
        <taxon>Pseudomonadati</taxon>
        <taxon>Pseudomonadota</taxon>
        <taxon>Alphaproteobacteria</taxon>
        <taxon>Rhodobacterales</taxon>
        <taxon>Paracoccaceae</taxon>
        <taxon>Arenibacterium</taxon>
    </lineage>
</organism>
<dbReference type="RefSeq" id="WP_138863301.1">
    <property type="nucleotide sequence ID" value="NZ_VCPC01000002.1"/>
</dbReference>
<accession>A0ABY2X8P2</accession>
<keyword evidence="3" id="KW-1185">Reference proteome</keyword>
<protein>
    <submittedName>
        <fullName evidence="2">Peptidoglycan-binding protein</fullName>
    </submittedName>
</protein>
<reference evidence="2 3" key="1">
    <citation type="submission" date="2019-05" db="EMBL/GenBank/DDBJ databases">
        <title>Marivita sp. nov. isolated from sea sediment.</title>
        <authorList>
            <person name="Kim W."/>
        </authorList>
    </citation>
    <scope>NUCLEOTIDE SEQUENCE [LARGE SCALE GENOMIC DNA]</scope>
    <source>
        <strain evidence="2 3">CAU 1492</strain>
    </source>
</reference>
<dbReference type="Pfam" id="PF01471">
    <property type="entry name" value="PG_binding_1"/>
    <property type="match status" value="1"/>
</dbReference>
<evidence type="ECO:0000313" key="3">
    <source>
        <dbReference type="Proteomes" id="UP001191082"/>
    </source>
</evidence>
<dbReference type="EMBL" id="VCPC01000002">
    <property type="protein sequence ID" value="TMV12747.1"/>
    <property type="molecule type" value="Genomic_DNA"/>
</dbReference>
<gene>
    <name evidence="2" type="ORF">FGK64_08045</name>
</gene>